<dbReference type="SUPFAM" id="SSF53335">
    <property type="entry name" value="S-adenosyl-L-methionine-dependent methyltransferases"/>
    <property type="match status" value="1"/>
</dbReference>
<proteinExistence type="predicted"/>
<dbReference type="AlphaFoldDB" id="A0A382MJH7"/>
<evidence type="ECO:0000313" key="2">
    <source>
        <dbReference type="EMBL" id="SVC48648.1"/>
    </source>
</evidence>
<dbReference type="NCBIfam" id="TIGR01444">
    <property type="entry name" value="fkbM_fam"/>
    <property type="match status" value="1"/>
</dbReference>
<dbReference type="InterPro" id="IPR029063">
    <property type="entry name" value="SAM-dependent_MTases_sf"/>
</dbReference>
<feature type="domain" description="Methyltransferase FkbM" evidence="1">
    <location>
        <begin position="92"/>
        <end position="213"/>
    </location>
</feature>
<dbReference type="Gene3D" id="3.40.50.150">
    <property type="entry name" value="Vaccinia Virus protein VP39"/>
    <property type="match status" value="1"/>
</dbReference>
<dbReference type="PANTHER" id="PTHR34203:SF15">
    <property type="entry name" value="SLL1173 PROTEIN"/>
    <property type="match status" value="1"/>
</dbReference>
<accession>A0A382MJH7</accession>
<dbReference type="PANTHER" id="PTHR34203">
    <property type="entry name" value="METHYLTRANSFERASE, FKBM FAMILY PROTEIN"/>
    <property type="match status" value="1"/>
</dbReference>
<protein>
    <recommendedName>
        <fullName evidence="1">Methyltransferase FkbM domain-containing protein</fullName>
    </recommendedName>
</protein>
<name>A0A382MJH7_9ZZZZ</name>
<dbReference type="InterPro" id="IPR006342">
    <property type="entry name" value="FkbM_mtfrase"/>
</dbReference>
<feature type="non-terminal residue" evidence="2">
    <location>
        <position position="213"/>
    </location>
</feature>
<reference evidence="2" key="1">
    <citation type="submission" date="2018-05" db="EMBL/GenBank/DDBJ databases">
        <authorList>
            <person name="Lanie J.A."/>
            <person name="Ng W.-L."/>
            <person name="Kazmierczak K.M."/>
            <person name="Andrzejewski T.M."/>
            <person name="Davidsen T.M."/>
            <person name="Wayne K.J."/>
            <person name="Tettelin H."/>
            <person name="Glass J.I."/>
            <person name="Rusch D."/>
            <person name="Podicherti R."/>
            <person name="Tsui H.-C.T."/>
            <person name="Winkler M.E."/>
        </authorList>
    </citation>
    <scope>NUCLEOTIDE SEQUENCE</scope>
</reference>
<dbReference type="EMBL" id="UINC01093876">
    <property type="protein sequence ID" value="SVC48648.1"/>
    <property type="molecule type" value="Genomic_DNA"/>
</dbReference>
<feature type="non-terminal residue" evidence="2">
    <location>
        <position position="1"/>
    </location>
</feature>
<organism evidence="2">
    <name type="scientific">marine metagenome</name>
    <dbReference type="NCBI Taxonomy" id="408172"/>
    <lineage>
        <taxon>unclassified sequences</taxon>
        <taxon>metagenomes</taxon>
        <taxon>ecological metagenomes</taxon>
    </lineage>
</organism>
<gene>
    <name evidence="2" type="ORF">METZ01_LOCUS301502</name>
</gene>
<dbReference type="Pfam" id="PF05050">
    <property type="entry name" value="Methyltransf_21"/>
    <property type="match status" value="1"/>
</dbReference>
<sequence length="213" mass="24196">VSQHSIKSFSAAFFEKSFYVAFFNIFIYFKSPVRVLIRYVFEKGNYPQKFSVNTPLGFQVVTTFSHHDLITLVECFGKLDYRAPKDISVVVDFGSNIGISALYFLTRNPSVQVYLFEPVPRNVERLRENLRGYEKRYKLSECAVGVDEGKCDFAYEDTGRYGGLIKDGLSNFSKTTSDKVLSVQVLAANKTLDKILSNHTSVDVVKIDIEGYE</sequence>
<dbReference type="InterPro" id="IPR052514">
    <property type="entry name" value="SAM-dependent_MTase"/>
</dbReference>
<evidence type="ECO:0000259" key="1">
    <source>
        <dbReference type="Pfam" id="PF05050"/>
    </source>
</evidence>